<keyword evidence="2" id="KW-1185">Reference proteome</keyword>
<organism evidence="1 2">
    <name type="scientific">Lophiostoma macrostomum CBS 122681</name>
    <dbReference type="NCBI Taxonomy" id="1314788"/>
    <lineage>
        <taxon>Eukaryota</taxon>
        <taxon>Fungi</taxon>
        <taxon>Dikarya</taxon>
        <taxon>Ascomycota</taxon>
        <taxon>Pezizomycotina</taxon>
        <taxon>Dothideomycetes</taxon>
        <taxon>Pleosporomycetidae</taxon>
        <taxon>Pleosporales</taxon>
        <taxon>Lophiostomataceae</taxon>
        <taxon>Lophiostoma</taxon>
    </lineage>
</organism>
<gene>
    <name evidence="1" type="ORF">K491DRAFT_395914</name>
</gene>
<dbReference type="Proteomes" id="UP000799324">
    <property type="component" value="Unassembled WGS sequence"/>
</dbReference>
<protein>
    <submittedName>
        <fullName evidence="1">Uncharacterized protein</fullName>
    </submittedName>
</protein>
<dbReference type="EMBL" id="MU004339">
    <property type="protein sequence ID" value="KAF2656174.1"/>
    <property type="molecule type" value="Genomic_DNA"/>
</dbReference>
<proteinExistence type="predicted"/>
<name>A0A6A6TC35_9PLEO</name>
<sequence length="251" mass="27970">MCRYWLLFSSGLAPGGSGRRCPVLGHYGGWHFAVDAISWLLLSFEKPGRDVGCRPSCSCLSLVCSHRTPPGALREMNSAVVESTFFQQLSARLLASTVRAEQLLAITTICRRRSRWMGHIARRRVPGNGCHERPASRYSRYNSPSAPELWWGLRSINRPIRLVATVPHRARPKTLRLSLNNLCLASRLARASSLPRPRGECSRAYCIRHGCALSRRACRLSHTARLRPPGPSRKIPRCCACPSLSTTLMAI</sequence>
<reference evidence="1" key="1">
    <citation type="journal article" date="2020" name="Stud. Mycol.">
        <title>101 Dothideomycetes genomes: a test case for predicting lifestyles and emergence of pathogens.</title>
        <authorList>
            <person name="Haridas S."/>
            <person name="Albert R."/>
            <person name="Binder M."/>
            <person name="Bloem J."/>
            <person name="Labutti K."/>
            <person name="Salamov A."/>
            <person name="Andreopoulos B."/>
            <person name="Baker S."/>
            <person name="Barry K."/>
            <person name="Bills G."/>
            <person name="Bluhm B."/>
            <person name="Cannon C."/>
            <person name="Castanera R."/>
            <person name="Culley D."/>
            <person name="Daum C."/>
            <person name="Ezra D."/>
            <person name="Gonzalez J."/>
            <person name="Henrissat B."/>
            <person name="Kuo A."/>
            <person name="Liang C."/>
            <person name="Lipzen A."/>
            <person name="Lutzoni F."/>
            <person name="Magnuson J."/>
            <person name="Mondo S."/>
            <person name="Nolan M."/>
            <person name="Ohm R."/>
            <person name="Pangilinan J."/>
            <person name="Park H.-J."/>
            <person name="Ramirez L."/>
            <person name="Alfaro M."/>
            <person name="Sun H."/>
            <person name="Tritt A."/>
            <person name="Yoshinaga Y."/>
            <person name="Zwiers L.-H."/>
            <person name="Turgeon B."/>
            <person name="Goodwin S."/>
            <person name="Spatafora J."/>
            <person name="Crous P."/>
            <person name="Grigoriev I."/>
        </authorList>
    </citation>
    <scope>NUCLEOTIDE SEQUENCE</scope>
    <source>
        <strain evidence="1">CBS 122681</strain>
    </source>
</reference>
<dbReference type="AlphaFoldDB" id="A0A6A6TC35"/>
<evidence type="ECO:0000313" key="1">
    <source>
        <dbReference type="EMBL" id="KAF2656174.1"/>
    </source>
</evidence>
<accession>A0A6A6TC35</accession>
<evidence type="ECO:0000313" key="2">
    <source>
        <dbReference type="Proteomes" id="UP000799324"/>
    </source>
</evidence>